<evidence type="ECO:0000313" key="8">
    <source>
        <dbReference type="Proteomes" id="UP000327013"/>
    </source>
</evidence>
<evidence type="ECO:0000259" key="6">
    <source>
        <dbReference type="Pfam" id="PF03168"/>
    </source>
</evidence>
<evidence type="ECO:0000256" key="3">
    <source>
        <dbReference type="ARBA" id="ARBA00022989"/>
    </source>
</evidence>
<feature type="compositionally biased region" description="Polar residues" evidence="5">
    <location>
        <begin position="1"/>
        <end position="12"/>
    </location>
</feature>
<keyword evidence="4" id="KW-0472">Membrane</keyword>
<dbReference type="InterPro" id="IPR044839">
    <property type="entry name" value="NDR1-like"/>
</dbReference>
<name>A0A5N6QGP7_9ROSI</name>
<evidence type="ECO:0000256" key="1">
    <source>
        <dbReference type="ARBA" id="ARBA00004167"/>
    </source>
</evidence>
<evidence type="ECO:0000313" key="7">
    <source>
        <dbReference type="EMBL" id="KAE7997554.1"/>
    </source>
</evidence>
<feature type="domain" description="Late embryogenesis abundant protein LEA-2 subgroup" evidence="6">
    <location>
        <begin position="235"/>
        <end position="299"/>
    </location>
</feature>
<gene>
    <name evidence="7" type="ORF">FH972_002180</name>
</gene>
<dbReference type="Pfam" id="PF03168">
    <property type="entry name" value="LEA_2"/>
    <property type="match status" value="1"/>
</dbReference>
<comment type="subcellular location">
    <subcellularLocation>
        <location evidence="1">Membrane</location>
        <topology evidence="1">Single-pass membrane protein</topology>
    </subcellularLocation>
</comment>
<dbReference type="PANTHER" id="PTHR31234">
    <property type="entry name" value="LATE EMBRYOGENESIS ABUNDANT (LEA) HYDROXYPROLINE-RICH GLYCOPROTEIN FAMILY"/>
    <property type="match status" value="1"/>
</dbReference>
<accession>A0A5N6QGP7</accession>
<keyword evidence="3" id="KW-1133">Transmembrane helix</keyword>
<dbReference type="AlphaFoldDB" id="A0A5N6QGP7"/>
<evidence type="ECO:0000256" key="5">
    <source>
        <dbReference type="SAM" id="MobiDB-lite"/>
    </source>
</evidence>
<dbReference type="EMBL" id="CM017321">
    <property type="protein sequence ID" value="KAE7997554.1"/>
    <property type="molecule type" value="Genomic_DNA"/>
</dbReference>
<dbReference type="OrthoDB" id="1849707at2759"/>
<keyword evidence="2" id="KW-0812">Transmembrane</keyword>
<dbReference type="GO" id="GO:0098542">
    <property type="term" value="P:defense response to other organism"/>
    <property type="evidence" value="ECO:0007669"/>
    <property type="project" value="InterPro"/>
</dbReference>
<evidence type="ECO:0000256" key="4">
    <source>
        <dbReference type="ARBA" id="ARBA00023136"/>
    </source>
</evidence>
<dbReference type="Proteomes" id="UP000327013">
    <property type="component" value="Chromosome 1"/>
</dbReference>
<reference evidence="7 8" key="1">
    <citation type="submission" date="2019-06" db="EMBL/GenBank/DDBJ databases">
        <title>A chromosomal-level reference genome of Carpinus fangiana (Coryloideae, Betulaceae).</title>
        <authorList>
            <person name="Yang X."/>
            <person name="Wang Z."/>
            <person name="Zhang L."/>
            <person name="Hao G."/>
            <person name="Liu J."/>
            <person name="Yang Y."/>
        </authorList>
    </citation>
    <scope>NUCLEOTIDE SEQUENCE [LARGE SCALE GENOMIC DNA]</scope>
    <source>
        <strain evidence="7">Cfa_2016G</strain>
        <tissue evidence="7">Leaf</tissue>
    </source>
</reference>
<dbReference type="PANTHER" id="PTHR31234:SF2">
    <property type="entry name" value="OS05G0199100 PROTEIN"/>
    <property type="match status" value="1"/>
</dbReference>
<protein>
    <recommendedName>
        <fullName evidence="6">Late embryogenesis abundant protein LEA-2 subgroup domain-containing protein</fullName>
    </recommendedName>
</protein>
<sequence length="400" mass="44527">MRSSPLSLQCTLTRPPRCSTPPPASSSLTFLNISETSLRLETLVGDLEDAVFRVMNCHSGTLFSAKWGRHGPAPNPFLLPTAIHLGLHANPRPSSHVQSPDPFWPVDLVPAKRHQVHVPLLHVDGDFPQRRNPISLYLRPGPTSSTFPRTKSTVSPRRRMLAASRASLAAKSTTAPAASASAGSSASSSFSFYLVFKPDSPNYSIDNITISGLNLTAAAAMTTSVLTVSPEFDVTVRADNPNDKIGIYYRKDSSVEVYYSDVWLCNSVLPVFYQPSNNVTVFRTALKGSGIELTSTMKNSLVMEDSGPKHEKLLEAIKTMNDIEQVLINTVKFEPQWCNLLKSIDTRVQFGMNDMVLYIFLYNLYIMSVSEYEMYIDYPEVDDEEGDYDIWWAIIMLAWE</sequence>
<dbReference type="InterPro" id="IPR004864">
    <property type="entry name" value="LEA_2"/>
</dbReference>
<feature type="region of interest" description="Disordered" evidence="5">
    <location>
        <begin position="1"/>
        <end position="25"/>
    </location>
</feature>
<evidence type="ECO:0000256" key="2">
    <source>
        <dbReference type="ARBA" id="ARBA00022692"/>
    </source>
</evidence>
<keyword evidence="8" id="KW-1185">Reference proteome</keyword>
<organism evidence="7 8">
    <name type="scientific">Carpinus fangiana</name>
    <dbReference type="NCBI Taxonomy" id="176857"/>
    <lineage>
        <taxon>Eukaryota</taxon>
        <taxon>Viridiplantae</taxon>
        <taxon>Streptophyta</taxon>
        <taxon>Embryophyta</taxon>
        <taxon>Tracheophyta</taxon>
        <taxon>Spermatophyta</taxon>
        <taxon>Magnoliopsida</taxon>
        <taxon>eudicotyledons</taxon>
        <taxon>Gunneridae</taxon>
        <taxon>Pentapetalae</taxon>
        <taxon>rosids</taxon>
        <taxon>fabids</taxon>
        <taxon>Fagales</taxon>
        <taxon>Betulaceae</taxon>
        <taxon>Carpinus</taxon>
    </lineage>
</organism>
<proteinExistence type="predicted"/>
<dbReference type="GO" id="GO:0005886">
    <property type="term" value="C:plasma membrane"/>
    <property type="evidence" value="ECO:0007669"/>
    <property type="project" value="TreeGrafter"/>
</dbReference>